<dbReference type="GO" id="GO:0006002">
    <property type="term" value="P:fructose 6-phosphate metabolic process"/>
    <property type="evidence" value="ECO:0007669"/>
    <property type="project" value="TreeGrafter"/>
</dbReference>
<dbReference type="PIRSF" id="PIRSF009290">
    <property type="entry name" value="FrlB"/>
    <property type="match status" value="1"/>
</dbReference>
<sequence length="344" mass="39349">MILPTHSAEASNFMFNFDEKKVYTDHLNGVNMIPQVEKVVDKICEDGYKNIFLVGIGGTLLYAGQIFHTARQLGCSLPLYLTNATDFLYEGDANFTKDSVVVVASLSGHTVEVEQAIDKAHEVGARVIGYVEVVDTPIANKVDELVTTVGGEYYWWYTVVLRFMKNAGQFDKYDELVSDMQNLPKDIVQVYKDADAQMKEYADKYCDSSLTYLVASGNLEDWAQCYGMCIMEEMQWMRTRPISAANFFHGLLEVIERDTTVLLIKGEDKTRPEMDRVENFVGKICANVTTIDTKNFELPGIRDEFRGILSPIVMRSAFMRLNVHLEHNRRHPLDIRRYYKCLEY</sequence>
<organism evidence="2 3">
    <name type="scientific">Sharpea azabuensis</name>
    <dbReference type="NCBI Taxonomy" id="322505"/>
    <lineage>
        <taxon>Bacteria</taxon>
        <taxon>Bacillati</taxon>
        <taxon>Bacillota</taxon>
        <taxon>Erysipelotrichia</taxon>
        <taxon>Erysipelotrichales</taxon>
        <taxon>Coprobacillaceae</taxon>
        <taxon>Sharpea</taxon>
    </lineage>
</organism>
<reference evidence="3" key="1">
    <citation type="submission" date="2016-10" db="EMBL/GenBank/DDBJ databases">
        <authorList>
            <person name="Varghese N."/>
        </authorList>
    </citation>
    <scope>NUCLEOTIDE SEQUENCE [LARGE SCALE GENOMIC DNA]</scope>
    <source>
        <strain evidence="3">DSM 20406</strain>
    </source>
</reference>
<dbReference type="GO" id="GO:0006047">
    <property type="term" value="P:UDP-N-acetylglucosamine metabolic process"/>
    <property type="evidence" value="ECO:0007669"/>
    <property type="project" value="TreeGrafter"/>
</dbReference>
<dbReference type="InterPro" id="IPR046348">
    <property type="entry name" value="SIS_dom_sf"/>
</dbReference>
<dbReference type="PANTHER" id="PTHR10937:SF14">
    <property type="entry name" value="FRUCTOSELYSINE 6-PHOSPHATE DEGLYCASE"/>
    <property type="match status" value="1"/>
</dbReference>
<dbReference type="PANTHER" id="PTHR10937">
    <property type="entry name" value="GLUCOSAMINE--FRUCTOSE-6-PHOSPHATE AMINOTRANSFERASE, ISOMERIZING"/>
    <property type="match status" value="1"/>
</dbReference>
<dbReference type="Proteomes" id="UP000183028">
    <property type="component" value="Unassembled WGS sequence"/>
</dbReference>
<dbReference type="GO" id="GO:0004360">
    <property type="term" value="F:glutamine-fructose-6-phosphate transaminase (isomerizing) activity"/>
    <property type="evidence" value="ECO:0007669"/>
    <property type="project" value="TreeGrafter"/>
</dbReference>
<dbReference type="GO" id="GO:0016853">
    <property type="term" value="F:isomerase activity"/>
    <property type="evidence" value="ECO:0007669"/>
    <property type="project" value="UniProtKB-KW"/>
</dbReference>
<protein>
    <submittedName>
        <fullName evidence="2">Fructoselysine-6-P-deglycase FrlB with duplicated sugar isomerase (SIS) domain</fullName>
    </submittedName>
</protein>
<keyword evidence="2" id="KW-0413">Isomerase</keyword>
<name>A0A1H6XTC1_9FIRM</name>
<accession>A0A1H6XTC1</accession>
<dbReference type="eggNOG" id="COG2222">
    <property type="taxonomic scope" value="Bacteria"/>
</dbReference>
<dbReference type="GO" id="GO:0097367">
    <property type="term" value="F:carbohydrate derivative binding"/>
    <property type="evidence" value="ECO:0007669"/>
    <property type="project" value="InterPro"/>
</dbReference>
<keyword evidence="3" id="KW-1185">Reference proteome</keyword>
<dbReference type="EMBL" id="FNYK01000099">
    <property type="protein sequence ID" value="SEJ30007.1"/>
    <property type="molecule type" value="Genomic_DNA"/>
</dbReference>
<dbReference type="GO" id="GO:0006487">
    <property type="term" value="P:protein N-linked glycosylation"/>
    <property type="evidence" value="ECO:0007669"/>
    <property type="project" value="TreeGrafter"/>
</dbReference>
<dbReference type="SUPFAM" id="SSF53697">
    <property type="entry name" value="SIS domain"/>
    <property type="match status" value="1"/>
</dbReference>
<feature type="domain" description="SIS" evidence="1">
    <location>
        <begin position="39"/>
        <end position="169"/>
    </location>
</feature>
<evidence type="ECO:0000259" key="1">
    <source>
        <dbReference type="PROSITE" id="PS51464"/>
    </source>
</evidence>
<dbReference type="InterPro" id="IPR001347">
    <property type="entry name" value="SIS_dom"/>
</dbReference>
<dbReference type="PROSITE" id="PS51464">
    <property type="entry name" value="SIS"/>
    <property type="match status" value="1"/>
</dbReference>
<evidence type="ECO:0000313" key="3">
    <source>
        <dbReference type="Proteomes" id="UP000183028"/>
    </source>
</evidence>
<proteinExistence type="predicted"/>
<dbReference type="AlphaFoldDB" id="A0A1H6XTC1"/>
<gene>
    <name evidence="2" type="ORF">SAMN04487834_10991</name>
</gene>
<dbReference type="InterPro" id="IPR024713">
    <property type="entry name" value="Fructosamine_deglycase_FrlB"/>
</dbReference>
<dbReference type="Gene3D" id="3.40.50.10490">
    <property type="entry name" value="Glucose-6-phosphate isomerase like protein, domain 1"/>
    <property type="match status" value="2"/>
</dbReference>
<dbReference type="Pfam" id="PF01380">
    <property type="entry name" value="SIS"/>
    <property type="match status" value="1"/>
</dbReference>
<dbReference type="STRING" id="322505.SAMN04487836_10470"/>
<evidence type="ECO:0000313" key="2">
    <source>
        <dbReference type="EMBL" id="SEJ30007.1"/>
    </source>
</evidence>